<dbReference type="OrthoDB" id="5405960at2"/>
<dbReference type="InterPro" id="IPR029058">
    <property type="entry name" value="AB_hydrolase_fold"/>
</dbReference>
<proteinExistence type="predicted"/>
<protein>
    <recommendedName>
        <fullName evidence="3">Lipase (Class 3)</fullName>
    </recommendedName>
</protein>
<evidence type="ECO:0008006" key="3">
    <source>
        <dbReference type="Google" id="ProtNLM"/>
    </source>
</evidence>
<organism evidence="1 2">
    <name type="scientific">Geothermobacter hydrogeniphilus</name>
    <dbReference type="NCBI Taxonomy" id="1969733"/>
    <lineage>
        <taxon>Bacteria</taxon>
        <taxon>Pseudomonadati</taxon>
        <taxon>Thermodesulfobacteriota</taxon>
        <taxon>Desulfuromonadia</taxon>
        <taxon>Desulfuromonadales</taxon>
        <taxon>Geothermobacteraceae</taxon>
        <taxon>Geothermobacter</taxon>
    </lineage>
</organism>
<dbReference type="Gene3D" id="3.40.50.1820">
    <property type="entry name" value="alpha/beta hydrolase"/>
    <property type="match status" value="1"/>
</dbReference>
<name>A0A2K2H5C1_9BACT</name>
<dbReference type="RefSeq" id="WP_103116939.1">
    <property type="nucleotide sequence ID" value="NZ_PPFX01000072.1"/>
</dbReference>
<sequence length="239" mass="25785">MPTINDYLNLAETAFASYASNLRIGNGNALEYERAVMTKTQATRFDASWQVLDQQDLSNGFSAVLFQQVDQQGNPVGDKVLAIRGTEPSYWGIDYLTDVINIAVLGTNVGMPQYSSLKSFYQTLVSQGKLGTSEQVVVTGHSLGGFLAQAFTAEHNAVVSAAYTYNAPGFSASPGVIFNYATQLLEFFGITDATIPNDKITNIRATEGLSATAGLGQMVDLFRKFQSSPLLIQSIITPL</sequence>
<dbReference type="SUPFAM" id="SSF53474">
    <property type="entry name" value="alpha/beta-Hydrolases"/>
    <property type="match status" value="1"/>
</dbReference>
<dbReference type="Pfam" id="PF26363">
    <property type="entry name" value="Phospholipase-like"/>
    <property type="match status" value="1"/>
</dbReference>
<evidence type="ECO:0000313" key="1">
    <source>
        <dbReference type="EMBL" id="PNU18532.1"/>
    </source>
</evidence>
<gene>
    <name evidence="1" type="ORF">C2E25_17195</name>
</gene>
<dbReference type="EMBL" id="PPFX01000072">
    <property type="protein sequence ID" value="PNU18532.1"/>
    <property type="molecule type" value="Genomic_DNA"/>
</dbReference>
<accession>A0A2K2H5C1</accession>
<dbReference type="Proteomes" id="UP000236340">
    <property type="component" value="Unassembled WGS sequence"/>
</dbReference>
<comment type="caution">
    <text evidence="1">The sequence shown here is derived from an EMBL/GenBank/DDBJ whole genome shotgun (WGS) entry which is preliminary data.</text>
</comment>
<evidence type="ECO:0000313" key="2">
    <source>
        <dbReference type="Proteomes" id="UP000236340"/>
    </source>
</evidence>
<dbReference type="AlphaFoldDB" id="A0A2K2H5C1"/>
<reference evidence="1 2" key="1">
    <citation type="journal article" date="2018" name="Genome Announc.">
        <title>Genome Sequence of Geothermobacter sp. HR-1 Iron Reducer from the Loihi Seamount.</title>
        <authorList>
            <person name="Smith H."/>
            <person name="Abuyen K."/>
            <person name="Tremblay J."/>
            <person name="Savalia P."/>
            <person name="Perez-Rodriguez I."/>
            <person name="Emerson D."/>
            <person name="Tully B."/>
            <person name="Amend J."/>
        </authorList>
    </citation>
    <scope>NUCLEOTIDE SEQUENCE [LARGE SCALE GENOMIC DNA]</scope>
    <source>
        <strain evidence="1 2">HR-1</strain>
    </source>
</reference>